<keyword evidence="1" id="KW-1133">Transmembrane helix</keyword>
<dbReference type="EMBL" id="NJAI01000018">
    <property type="protein sequence ID" value="PHM51442.1"/>
    <property type="molecule type" value="Genomic_DNA"/>
</dbReference>
<dbReference type="AlphaFoldDB" id="A0A1V0M4U2"/>
<organism evidence="2">
    <name type="scientific">Xenorhabdus hominickii</name>
    <dbReference type="NCBI Taxonomy" id="351679"/>
    <lineage>
        <taxon>Bacteria</taxon>
        <taxon>Pseudomonadati</taxon>
        <taxon>Pseudomonadota</taxon>
        <taxon>Gammaproteobacteria</taxon>
        <taxon>Enterobacterales</taxon>
        <taxon>Morganellaceae</taxon>
        <taxon>Xenorhabdus</taxon>
    </lineage>
</organism>
<evidence type="ECO:0000313" key="3">
    <source>
        <dbReference type="EMBL" id="PHM51442.1"/>
    </source>
</evidence>
<dbReference type="Proteomes" id="UP000225433">
    <property type="component" value="Unassembled WGS sequence"/>
</dbReference>
<geneLocation type="plasmid" evidence="2">
    <name>unnamed4</name>
</geneLocation>
<proteinExistence type="predicted"/>
<feature type="transmembrane region" description="Helical" evidence="1">
    <location>
        <begin position="232"/>
        <end position="254"/>
    </location>
</feature>
<feature type="transmembrane region" description="Helical" evidence="1">
    <location>
        <begin position="206"/>
        <end position="226"/>
    </location>
</feature>
<accession>A0A1V0M4U2</accession>
<reference evidence="2" key="1">
    <citation type="journal article" date="2017" name="J. Invertebr. Pathol.">
        <title>Identification and bacterial characteristics of Xenorhabdus hominickii ANU101 from an entomopathogenic nematode, Steinernema monticolum.</title>
        <authorList>
            <person name="Park Y."/>
            <person name="Kang S."/>
            <person name="Sadekuzzaman M."/>
            <person name="Kim H."/>
            <person name="Jung J.K."/>
            <person name="Kim Y."/>
        </authorList>
    </citation>
    <scope>NUCLEOTIDE SEQUENCE</scope>
    <source>
        <strain evidence="2">ANU101</strain>
        <plasmid evidence="2">unnamed4</plasmid>
    </source>
</reference>
<sequence>MSIEDWRSIINNDGDVNKLCFSEDYIKRRRTEEIERKYFNKPSIISNKMSENEEYYLLLTHGQMIEAVKYCCGNNPNASWKSLFSVGDFLSTFSGNILDGWAFLNLANELSMYFGVKVTQYVNGYGHKMVKLTGRAGIRKFLNATKYKIGNFKLIKMGIGTTALLDGIGVVAKRVIFVSVAYRTLELLFRDKYDIYDFFGNITMDIAKTVVGALVGLAFVAGATIAMEAGAYVLVIAVIGLAIGIATTLALSAFDESNDISKKLIKYMREKELAEADKLDYRKQTFGYPYPRIK</sequence>
<reference evidence="3 4" key="2">
    <citation type="journal article" date="2017" name="Nat. Microbiol.">
        <title>Natural product diversity associated with the nematode symbionts Photorhabdus and Xenorhabdus.</title>
        <authorList>
            <person name="Tobias N.J."/>
            <person name="Wolff H."/>
            <person name="Djahanschiri B."/>
            <person name="Grundmann F."/>
            <person name="Kronenwerth M."/>
            <person name="Shi Y.M."/>
            <person name="Simonyi S."/>
            <person name="Grun P."/>
            <person name="Shapiro-Ilan D."/>
            <person name="Pidot S.J."/>
            <person name="Stinear T.P."/>
            <person name="Ebersberger I."/>
            <person name="Bode H.B."/>
        </authorList>
    </citation>
    <scope>NUCLEOTIDE SEQUENCE [LARGE SCALE GENOMIC DNA]</scope>
    <source>
        <strain evidence="3 4">DSM 17903</strain>
    </source>
</reference>
<gene>
    <name evidence="3" type="ORF">Xhom_04922</name>
</gene>
<evidence type="ECO:0000256" key="1">
    <source>
        <dbReference type="SAM" id="Phobius"/>
    </source>
</evidence>
<name>A0A1V0M4U2_XENHO</name>
<evidence type="ECO:0000313" key="2">
    <source>
        <dbReference type="EMBL" id="ARD69892.1"/>
    </source>
</evidence>
<dbReference type="EMBL" id="KX517801">
    <property type="protein sequence ID" value="ARD69892.1"/>
    <property type="molecule type" value="Genomic_DNA"/>
</dbReference>
<keyword evidence="2" id="KW-0614">Plasmid</keyword>
<keyword evidence="1" id="KW-0812">Transmembrane</keyword>
<dbReference type="RefSeq" id="WP_099140095.1">
    <property type="nucleotide sequence ID" value="NZ_CAWNQJ010000044.1"/>
</dbReference>
<keyword evidence="1" id="KW-0472">Membrane</keyword>
<protein>
    <submittedName>
        <fullName evidence="3">Membrane protein</fullName>
    </submittedName>
</protein>
<evidence type="ECO:0000313" key="4">
    <source>
        <dbReference type="Proteomes" id="UP000225433"/>
    </source>
</evidence>